<evidence type="ECO:0000256" key="4">
    <source>
        <dbReference type="ARBA" id="ARBA00022723"/>
    </source>
</evidence>
<evidence type="ECO:0000256" key="1">
    <source>
        <dbReference type="ARBA" id="ARBA00001946"/>
    </source>
</evidence>
<keyword evidence="6 8" id="KW-0460">Magnesium</keyword>
<dbReference type="OrthoDB" id="9804823at2"/>
<dbReference type="RefSeq" id="WP_143897548.1">
    <property type="nucleotide sequence ID" value="NZ_CP083911.1"/>
</dbReference>
<evidence type="ECO:0000256" key="3">
    <source>
        <dbReference type="ARBA" id="ARBA00022722"/>
    </source>
</evidence>
<dbReference type="InterPro" id="IPR029060">
    <property type="entry name" value="PIN-like_dom_sf"/>
</dbReference>
<name>A0A554XAT2_9BURK</name>
<dbReference type="InterPro" id="IPR002716">
    <property type="entry name" value="PIN_dom"/>
</dbReference>
<accession>A0A554XAT2</accession>
<dbReference type="GO" id="GO:0016787">
    <property type="term" value="F:hydrolase activity"/>
    <property type="evidence" value="ECO:0007669"/>
    <property type="project" value="UniProtKB-KW"/>
</dbReference>
<dbReference type="Pfam" id="PF01850">
    <property type="entry name" value="PIN"/>
    <property type="match status" value="1"/>
</dbReference>
<dbReference type="EC" id="3.1.-.-" evidence="8"/>
<keyword evidence="8" id="KW-0800">Toxin</keyword>
<keyword evidence="2 8" id="KW-1277">Toxin-antitoxin system</keyword>
<keyword evidence="5 8" id="KW-0378">Hydrolase</keyword>
<evidence type="ECO:0000313" key="11">
    <source>
        <dbReference type="Proteomes" id="UP000317763"/>
    </source>
</evidence>
<dbReference type="STRING" id="307486.GCA_000807215_00378"/>
<dbReference type="SUPFAM" id="SSF88723">
    <property type="entry name" value="PIN domain-like"/>
    <property type="match status" value="1"/>
</dbReference>
<evidence type="ECO:0000256" key="2">
    <source>
        <dbReference type="ARBA" id="ARBA00022649"/>
    </source>
</evidence>
<gene>
    <name evidence="10" type="primary">fitB_1</name>
    <name evidence="8" type="synonym">vapC</name>
    <name evidence="10" type="ORF">Ttaiw_00800</name>
</gene>
<evidence type="ECO:0000256" key="7">
    <source>
        <dbReference type="ARBA" id="ARBA00038093"/>
    </source>
</evidence>
<dbReference type="AlphaFoldDB" id="A0A554XAT2"/>
<evidence type="ECO:0000259" key="9">
    <source>
        <dbReference type="Pfam" id="PF01850"/>
    </source>
</evidence>
<dbReference type="Gene3D" id="3.40.50.1010">
    <property type="entry name" value="5'-nuclease"/>
    <property type="match status" value="1"/>
</dbReference>
<comment type="function">
    <text evidence="8">Toxic component of a toxin-antitoxin (TA) system. An RNase.</text>
</comment>
<dbReference type="GO" id="GO:0090729">
    <property type="term" value="F:toxin activity"/>
    <property type="evidence" value="ECO:0007669"/>
    <property type="project" value="UniProtKB-KW"/>
</dbReference>
<dbReference type="InterPro" id="IPR022907">
    <property type="entry name" value="VapC_family"/>
</dbReference>
<dbReference type="GO" id="GO:0004540">
    <property type="term" value="F:RNA nuclease activity"/>
    <property type="evidence" value="ECO:0007669"/>
    <property type="project" value="InterPro"/>
</dbReference>
<keyword evidence="4 8" id="KW-0479">Metal-binding</keyword>
<dbReference type="PANTHER" id="PTHR33653:SF1">
    <property type="entry name" value="RIBONUCLEASE VAPC2"/>
    <property type="match status" value="1"/>
</dbReference>
<dbReference type="CDD" id="cd18746">
    <property type="entry name" value="PIN_VapC4-5_FitB-like"/>
    <property type="match status" value="1"/>
</dbReference>
<reference evidence="10 11" key="1">
    <citation type="submission" date="2019-07" db="EMBL/GenBank/DDBJ databases">
        <title>Tepidimonas taiwanensis I1-1 draft genome.</title>
        <authorList>
            <person name="Da Costa M.S."/>
            <person name="Froufe H.J.C."/>
            <person name="Egas C."/>
            <person name="Albuquerque L."/>
        </authorList>
    </citation>
    <scope>NUCLEOTIDE SEQUENCE [LARGE SCALE GENOMIC DNA]</scope>
    <source>
        <strain evidence="10 11">I1-1</strain>
    </source>
</reference>
<evidence type="ECO:0000313" key="10">
    <source>
        <dbReference type="EMBL" id="TSE32940.1"/>
    </source>
</evidence>
<protein>
    <recommendedName>
        <fullName evidence="8">Ribonuclease VapC</fullName>
        <shortName evidence="8">RNase VapC</shortName>
        <ecNumber evidence="8">3.1.-.-</ecNumber>
    </recommendedName>
    <alternativeName>
        <fullName evidence="8">Toxin VapC</fullName>
    </alternativeName>
</protein>
<dbReference type="EMBL" id="VJOM01000006">
    <property type="protein sequence ID" value="TSE32940.1"/>
    <property type="molecule type" value="Genomic_DNA"/>
</dbReference>
<dbReference type="HAMAP" id="MF_00265">
    <property type="entry name" value="VapC_Nob1"/>
    <property type="match status" value="1"/>
</dbReference>
<proteinExistence type="inferred from homology"/>
<sequence>MSYLIDTNVLSELRRRSPDPGVAAWFAQRPATTLYVSVLTLGEIRKGIEGVTDDRRRQALLDWLETDLPAFFTGRVLPIDRAVADRWGRLVAAAGRPLPAIESLLAATALTHDLVLVTRNSKDFAGLPVVTLNPWST</sequence>
<dbReference type="Proteomes" id="UP000317763">
    <property type="component" value="Unassembled WGS sequence"/>
</dbReference>
<comment type="cofactor">
    <cofactor evidence="1 8">
        <name>Mg(2+)</name>
        <dbReference type="ChEBI" id="CHEBI:18420"/>
    </cofactor>
</comment>
<dbReference type="GO" id="GO:0000287">
    <property type="term" value="F:magnesium ion binding"/>
    <property type="evidence" value="ECO:0007669"/>
    <property type="project" value="UniProtKB-UniRule"/>
</dbReference>
<comment type="caution">
    <text evidence="10">The sequence shown here is derived from an EMBL/GenBank/DDBJ whole genome shotgun (WGS) entry which is preliminary data.</text>
</comment>
<evidence type="ECO:0000256" key="6">
    <source>
        <dbReference type="ARBA" id="ARBA00022842"/>
    </source>
</evidence>
<comment type="similarity">
    <text evidence="7 8">Belongs to the PINc/VapC protein family.</text>
</comment>
<feature type="binding site" evidence="8">
    <location>
        <position position="6"/>
    </location>
    <ligand>
        <name>Mg(2+)</name>
        <dbReference type="ChEBI" id="CHEBI:18420"/>
    </ligand>
</feature>
<organism evidence="10 11">
    <name type="scientific">Tepidimonas taiwanensis</name>
    <dbReference type="NCBI Taxonomy" id="307486"/>
    <lineage>
        <taxon>Bacteria</taxon>
        <taxon>Pseudomonadati</taxon>
        <taxon>Pseudomonadota</taxon>
        <taxon>Betaproteobacteria</taxon>
        <taxon>Burkholderiales</taxon>
        <taxon>Tepidimonas</taxon>
    </lineage>
</organism>
<dbReference type="InterPro" id="IPR050556">
    <property type="entry name" value="Type_II_TA_system_RNase"/>
</dbReference>
<evidence type="ECO:0000256" key="5">
    <source>
        <dbReference type="ARBA" id="ARBA00022801"/>
    </source>
</evidence>
<dbReference type="PANTHER" id="PTHR33653">
    <property type="entry name" value="RIBONUCLEASE VAPC2"/>
    <property type="match status" value="1"/>
</dbReference>
<comment type="caution">
    <text evidence="8">Lacks conserved residue(s) required for the propagation of feature annotation.</text>
</comment>
<keyword evidence="11" id="KW-1185">Reference proteome</keyword>
<feature type="domain" description="PIN" evidence="9">
    <location>
        <begin position="3"/>
        <end position="124"/>
    </location>
</feature>
<keyword evidence="3 8" id="KW-0540">Nuclease</keyword>
<evidence type="ECO:0000256" key="8">
    <source>
        <dbReference type="HAMAP-Rule" id="MF_00265"/>
    </source>
</evidence>